<sequence length="157" mass="16836">MNYQQYFVVVALVIPIFFFAHLLEFRQYSQRTDAKTWVLLVYGVGMLGATVLGELMALLYVWNTGLPGYSAENLPHGDESLAIVKNVLIGVIIALLLASLVPAILGAASPKSIPTKEALVPSHLECDSSSGGRTTLIVAATVAATAALLLLGRKRLR</sequence>
<dbReference type="EMBL" id="JBHMBH010000019">
    <property type="protein sequence ID" value="MFB9714020.1"/>
    <property type="molecule type" value="Genomic_DNA"/>
</dbReference>
<comment type="caution">
    <text evidence="2">The sequence shown here is derived from an EMBL/GenBank/DDBJ whole genome shotgun (WGS) entry which is preliminary data.</text>
</comment>
<evidence type="ECO:0000313" key="3">
    <source>
        <dbReference type="Proteomes" id="UP001589536"/>
    </source>
</evidence>
<dbReference type="RefSeq" id="WP_345042799.1">
    <property type="nucleotide sequence ID" value="NZ_BAABED010000001.1"/>
</dbReference>
<protein>
    <submittedName>
        <fullName evidence="2">Uncharacterized protein</fullName>
    </submittedName>
</protein>
<gene>
    <name evidence="2" type="ORF">ACFFPI_07600</name>
</gene>
<keyword evidence="3" id="KW-1185">Reference proteome</keyword>
<keyword evidence="1" id="KW-1133">Transmembrane helix</keyword>
<evidence type="ECO:0000313" key="2">
    <source>
        <dbReference type="EMBL" id="MFB9714020.1"/>
    </source>
</evidence>
<reference evidence="2 3" key="1">
    <citation type="submission" date="2024-09" db="EMBL/GenBank/DDBJ databases">
        <authorList>
            <person name="Sun Q."/>
            <person name="Mori K."/>
        </authorList>
    </citation>
    <scope>NUCLEOTIDE SEQUENCE [LARGE SCALE GENOMIC DNA]</scope>
    <source>
        <strain evidence="2 3">JCM 13519</strain>
    </source>
</reference>
<feature type="transmembrane region" description="Helical" evidence="1">
    <location>
        <begin position="134"/>
        <end position="152"/>
    </location>
</feature>
<keyword evidence="1" id="KW-0812">Transmembrane</keyword>
<feature type="transmembrane region" description="Helical" evidence="1">
    <location>
        <begin position="37"/>
        <end position="62"/>
    </location>
</feature>
<dbReference type="Proteomes" id="UP001589536">
    <property type="component" value="Unassembled WGS sequence"/>
</dbReference>
<evidence type="ECO:0000256" key="1">
    <source>
        <dbReference type="SAM" id="Phobius"/>
    </source>
</evidence>
<organism evidence="2 3">
    <name type="scientific">Arthrobacter methylotrophus</name>
    <dbReference type="NCBI Taxonomy" id="121291"/>
    <lineage>
        <taxon>Bacteria</taxon>
        <taxon>Bacillati</taxon>
        <taxon>Actinomycetota</taxon>
        <taxon>Actinomycetes</taxon>
        <taxon>Micrococcales</taxon>
        <taxon>Micrococcaceae</taxon>
        <taxon>Arthrobacter</taxon>
    </lineage>
</organism>
<feature type="transmembrane region" description="Helical" evidence="1">
    <location>
        <begin position="6"/>
        <end position="25"/>
    </location>
</feature>
<name>A0ABV5UP41_9MICC</name>
<keyword evidence="1" id="KW-0472">Membrane</keyword>
<proteinExistence type="predicted"/>
<feature type="transmembrane region" description="Helical" evidence="1">
    <location>
        <begin position="82"/>
        <end position="108"/>
    </location>
</feature>
<accession>A0ABV5UP41</accession>